<gene>
    <name evidence="7" type="ORF">MAM1_0078c04421</name>
</gene>
<organism evidence="7">
    <name type="scientific">Mucor ambiguus</name>
    <dbReference type="NCBI Taxonomy" id="91626"/>
    <lineage>
        <taxon>Eukaryota</taxon>
        <taxon>Fungi</taxon>
        <taxon>Fungi incertae sedis</taxon>
        <taxon>Mucoromycota</taxon>
        <taxon>Mucoromycotina</taxon>
        <taxon>Mucoromycetes</taxon>
        <taxon>Mucorales</taxon>
        <taxon>Mucorineae</taxon>
        <taxon>Mucoraceae</taxon>
        <taxon>Mucor</taxon>
    </lineage>
</organism>
<dbReference type="OrthoDB" id="5982228at2759"/>
<evidence type="ECO:0000256" key="1">
    <source>
        <dbReference type="ARBA" id="ARBA00004141"/>
    </source>
</evidence>
<feature type="transmembrane region" description="Helical" evidence="6">
    <location>
        <begin position="401"/>
        <end position="427"/>
    </location>
</feature>
<dbReference type="PANTHER" id="PTHR11785">
    <property type="entry name" value="AMINO ACID TRANSPORTER"/>
    <property type="match status" value="1"/>
</dbReference>
<comment type="subcellular location">
    <subcellularLocation>
        <location evidence="1">Membrane</location>
        <topology evidence="1">Multi-pass membrane protein</topology>
    </subcellularLocation>
</comment>
<evidence type="ECO:0000256" key="3">
    <source>
        <dbReference type="ARBA" id="ARBA00022989"/>
    </source>
</evidence>
<dbReference type="GO" id="GO:0015179">
    <property type="term" value="F:L-amino acid transmembrane transporter activity"/>
    <property type="evidence" value="ECO:0007669"/>
    <property type="project" value="TreeGrafter"/>
</dbReference>
<feature type="transmembrane region" description="Helical" evidence="6">
    <location>
        <begin position="439"/>
        <end position="461"/>
    </location>
</feature>
<dbReference type="Pfam" id="PF13520">
    <property type="entry name" value="AA_permease_2"/>
    <property type="match status" value="1"/>
</dbReference>
<feature type="transmembrane region" description="Helical" evidence="6">
    <location>
        <begin position="375"/>
        <end position="395"/>
    </location>
</feature>
<feature type="transmembrane region" description="Helical" evidence="6">
    <location>
        <begin position="70"/>
        <end position="99"/>
    </location>
</feature>
<keyword evidence="2 6" id="KW-0812">Transmembrane</keyword>
<reference evidence="7" key="1">
    <citation type="submission" date="2014-09" db="EMBL/GenBank/DDBJ databases">
        <title>Draft genome sequence of an oleaginous Mucoromycotina fungus Mucor ambiguus NBRC6742.</title>
        <authorList>
            <person name="Takeda I."/>
            <person name="Yamane N."/>
            <person name="Morita T."/>
            <person name="Tamano K."/>
            <person name="Machida M."/>
            <person name="Baker S."/>
            <person name="Koike H."/>
        </authorList>
    </citation>
    <scope>NUCLEOTIDE SEQUENCE</scope>
    <source>
        <strain evidence="7">NBRC 6742</strain>
    </source>
</reference>
<evidence type="ECO:0000256" key="2">
    <source>
        <dbReference type="ARBA" id="ARBA00022692"/>
    </source>
</evidence>
<accession>A0A0C9MC80</accession>
<dbReference type="GO" id="GO:0016020">
    <property type="term" value="C:membrane"/>
    <property type="evidence" value="ECO:0007669"/>
    <property type="project" value="UniProtKB-SubCell"/>
</dbReference>
<sequence>MTSSSGTSYQSTSSGGSVNAKKTVPQQIENLSPLAVGDQKLNRHLGFFSGTMMNIGQIIGTGIFSNPTFILINCGSGGMMLILWVVGAIFAATGVWNYLELGSMLPRSGGEQEYLSYQYPNPKQLISFVFLIMGGIFARSAGLAQGATVFGNNIIFAIGGPSYTNDWGARGFAVFCLTFWLVLNIISAKFAIRTNNFFTLLKIGLLILLICVGFAGLSGRLPNQPDISSNFSFDGTLNNPGSYANAIYYVIFAYGGWYNLNYVLDELKDPIKNLPRCAITALSLTTVLYLLANVAYLAVLPIAVIKASKLTVAANLFNTAFGGIFGGRVLPVLVGCSSFGFVGVIFYSGSRVVLEAARKGFLPFDRFFSKVHPKLQTPINSLVLLYLLSLVFLLAPPPGSVFQFIIAFSGYGGYFFAALSVIGLLILRRTQPDLKRPIRVPLAISILFIAICFYTLVFVFVPPASKPSGYPYFLPYLITIALAIASVGLWYYKIVIKNALETSYNAEIRLDGQQELFDDVYKNHSSIISSSDTASVNSNDLDNKSIHHADLQTQPK</sequence>
<dbReference type="InterPro" id="IPR050598">
    <property type="entry name" value="AminoAcid_Transporter"/>
</dbReference>
<feature type="transmembrane region" description="Helical" evidence="6">
    <location>
        <begin position="167"/>
        <end position="186"/>
    </location>
</feature>
<keyword evidence="3 6" id="KW-1133">Transmembrane helix</keyword>
<evidence type="ECO:0000256" key="4">
    <source>
        <dbReference type="ARBA" id="ARBA00023136"/>
    </source>
</evidence>
<dbReference type="PIRSF" id="PIRSF006060">
    <property type="entry name" value="AA_transporter"/>
    <property type="match status" value="1"/>
</dbReference>
<feature type="transmembrane region" description="Helical" evidence="6">
    <location>
        <begin position="473"/>
        <end position="492"/>
    </location>
</feature>
<feature type="transmembrane region" description="Helical" evidence="6">
    <location>
        <begin position="45"/>
        <end position="64"/>
    </location>
</feature>
<keyword evidence="8" id="KW-1185">Reference proteome</keyword>
<keyword evidence="4 6" id="KW-0472">Membrane</keyword>
<feature type="transmembrane region" description="Helical" evidence="6">
    <location>
        <begin position="198"/>
        <end position="221"/>
    </location>
</feature>
<dbReference type="Proteomes" id="UP000053815">
    <property type="component" value="Unassembled WGS sequence"/>
</dbReference>
<evidence type="ECO:0000256" key="6">
    <source>
        <dbReference type="SAM" id="Phobius"/>
    </source>
</evidence>
<feature type="transmembrane region" description="Helical" evidence="6">
    <location>
        <begin position="325"/>
        <end position="354"/>
    </location>
</feature>
<feature type="transmembrane region" description="Helical" evidence="6">
    <location>
        <begin position="241"/>
        <end position="260"/>
    </location>
</feature>
<feature type="compositionally biased region" description="Low complexity" evidence="5">
    <location>
        <begin position="1"/>
        <end position="17"/>
    </location>
</feature>
<evidence type="ECO:0000256" key="5">
    <source>
        <dbReference type="SAM" id="MobiDB-lite"/>
    </source>
</evidence>
<name>A0A0C9MC80_9FUNG</name>
<feature type="transmembrane region" description="Helical" evidence="6">
    <location>
        <begin position="281"/>
        <end position="305"/>
    </location>
</feature>
<evidence type="ECO:0000313" key="7">
    <source>
        <dbReference type="EMBL" id="GAN04954.1"/>
    </source>
</evidence>
<feature type="region of interest" description="Disordered" evidence="5">
    <location>
        <begin position="1"/>
        <end position="22"/>
    </location>
</feature>
<evidence type="ECO:0000313" key="8">
    <source>
        <dbReference type="Proteomes" id="UP000053815"/>
    </source>
</evidence>
<dbReference type="STRING" id="91626.A0A0C9MC80"/>
<dbReference type="EMBL" id="DF836367">
    <property type="protein sequence ID" value="GAN04954.1"/>
    <property type="molecule type" value="Genomic_DNA"/>
</dbReference>
<proteinExistence type="predicted"/>
<dbReference type="PANTHER" id="PTHR11785:SF353">
    <property type="entry name" value="METHIONINE TRANSPORTER (EUROFUNG)"/>
    <property type="match status" value="1"/>
</dbReference>
<protein>
    <submittedName>
        <fullName evidence="7">Amino acid transporter</fullName>
    </submittedName>
</protein>
<feature type="transmembrane region" description="Helical" evidence="6">
    <location>
        <begin position="125"/>
        <end position="147"/>
    </location>
</feature>
<dbReference type="AlphaFoldDB" id="A0A0C9MC80"/>
<dbReference type="InterPro" id="IPR002293">
    <property type="entry name" value="AA/rel_permease1"/>
</dbReference>
<dbReference type="Gene3D" id="1.20.1740.10">
    <property type="entry name" value="Amino acid/polyamine transporter I"/>
    <property type="match status" value="1"/>
</dbReference>